<evidence type="ECO:0000259" key="1">
    <source>
        <dbReference type="PROSITE" id="PS51832"/>
    </source>
</evidence>
<dbReference type="RefSeq" id="WP_408167490.1">
    <property type="nucleotide sequence ID" value="NZ_JAQQFR010000005.1"/>
</dbReference>
<dbReference type="Proteomes" id="UP001629214">
    <property type="component" value="Unassembled WGS sequence"/>
</dbReference>
<dbReference type="InterPro" id="IPR037522">
    <property type="entry name" value="HD_GYP_dom"/>
</dbReference>
<gene>
    <name evidence="2" type="ORF">PQR63_08900</name>
</gene>
<dbReference type="Gene3D" id="1.10.3210.10">
    <property type="entry name" value="Hypothetical protein af1432"/>
    <property type="match status" value="1"/>
</dbReference>
<dbReference type="Pfam" id="PF11871">
    <property type="entry name" value="DUF3391"/>
    <property type="match status" value="1"/>
</dbReference>
<proteinExistence type="predicted"/>
<dbReference type="PANTHER" id="PTHR43155:SF2">
    <property type="entry name" value="CYCLIC DI-GMP PHOSPHODIESTERASE PA4108"/>
    <property type="match status" value="1"/>
</dbReference>
<name>A0ABW8Z6N2_9BURK</name>
<dbReference type="Pfam" id="PF13487">
    <property type="entry name" value="HD_5"/>
    <property type="match status" value="1"/>
</dbReference>
<reference evidence="2 3" key="1">
    <citation type="journal article" date="2024" name="Chem. Sci.">
        <title>Discovery of megapolipeptins by genome mining of a Burkholderiales bacteria collection.</title>
        <authorList>
            <person name="Paulo B.S."/>
            <person name="Recchia M.J.J."/>
            <person name="Lee S."/>
            <person name="Fergusson C.H."/>
            <person name="Romanowski S.B."/>
            <person name="Hernandez A."/>
            <person name="Krull N."/>
            <person name="Liu D.Y."/>
            <person name="Cavanagh H."/>
            <person name="Bos A."/>
            <person name="Gray C.A."/>
            <person name="Murphy B.T."/>
            <person name="Linington R.G."/>
            <person name="Eustaquio A.S."/>
        </authorList>
    </citation>
    <scope>NUCLEOTIDE SEQUENCE [LARGE SCALE GENOMIC DNA]</scope>
    <source>
        <strain evidence="2 3">RL21-008-BIB-B</strain>
    </source>
</reference>
<dbReference type="PANTHER" id="PTHR43155">
    <property type="entry name" value="CYCLIC DI-GMP PHOSPHODIESTERASE PA4108-RELATED"/>
    <property type="match status" value="1"/>
</dbReference>
<accession>A0ABW8Z6N2</accession>
<dbReference type="InterPro" id="IPR021812">
    <property type="entry name" value="DUF3391"/>
</dbReference>
<comment type="caution">
    <text evidence="2">The sequence shown here is derived from an EMBL/GenBank/DDBJ whole genome shotgun (WGS) entry which is preliminary data.</text>
</comment>
<dbReference type="InterPro" id="IPR003607">
    <property type="entry name" value="HD/PDEase_dom"/>
</dbReference>
<sequence length="437" mass="47959">MSRLKKIKVEQLELGMYFCGFEASWMDHPFWRNRFLLKDVAHLQQAKASGITHCWIDIDQGKDAPEETAEDDADDVLEGAAESSAEEAPALPVQAITEEDKDAEAVTVTIATAADPFFAEVEQARVLCESAKDTAKAMFSDVRLGRVLDMDSCLHLVDQITASILRDSSALTSIVRLKIADDYTYMHSVAVCTLMVALGRTLGMDEAACKEAGLAGLLHDVGKAFIPVEILHKPGSLTPTEYDVVKRHTVLGHDHLVKNANIPDYATDVCMHHHEKVDGTGYPHGLSGAGISFLARMTAVCDVYDAVTSERPYKKGWDPAETLTRMSTWTGHFDKTIMSAFVKTLGIYPIGSLLKMESGRLGLVIRQSTVVLTKPVVKAFRYNTEGEIIDSEVIDLSDPNATDSIRQRGGEEWLKYNGLDRMWTQPTPSSSSSSSSS</sequence>
<dbReference type="PROSITE" id="PS51832">
    <property type="entry name" value="HD_GYP"/>
    <property type="match status" value="1"/>
</dbReference>
<evidence type="ECO:0000313" key="2">
    <source>
        <dbReference type="EMBL" id="MFL9878498.1"/>
    </source>
</evidence>
<dbReference type="EMBL" id="JAQQFR010000005">
    <property type="protein sequence ID" value="MFL9878498.1"/>
    <property type="molecule type" value="Genomic_DNA"/>
</dbReference>
<feature type="domain" description="HD-GYP" evidence="1">
    <location>
        <begin position="162"/>
        <end position="357"/>
    </location>
</feature>
<dbReference type="SUPFAM" id="SSF109604">
    <property type="entry name" value="HD-domain/PDEase-like"/>
    <property type="match status" value="1"/>
</dbReference>
<organism evidence="2 3">
    <name type="scientific">Herbaspirillum rhizosphaerae</name>
    <dbReference type="NCBI Taxonomy" id="346179"/>
    <lineage>
        <taxon>Bacteria</taxon>
        <taxon>Pseudomonadati</taxon>
        <taxon>Pseudomonadota</taxon>
        <taxon>Betaproteobacteria</taxon>
        <taxon>Burkholderiales</taxon>
        <taxon>Oxalobacteraceae</taxon>
        <taxon>Herbaspirillum</taxon>
    </lineage>
</organism>
<keyword evidence="3" id="KW-1185">Reference proteome</keyword>
<dbReference type="CDD" id="cd00077">
    <property type="entry name" value="HDc"/>
    <property type="match status" value="1"/>
</dbReference>
<evidence type="ECO:0000313" key="3">
    <source>
        <dbReference type="Proteomes" id="UP001629214"/>
    </source>
</evidence>
<protein>
    <submittedName>
        <fullName evidence="2">HD-GYP domain-containing protein</fullName>
    </submittedName>
</protein>
<dbReference type="SMART" id="SM00471">
    <property type="entry name" value="HDc"/>
    <property type="match status" value="1"/>
</dbReference>